<keyword evidence="2" id="KW-1185">Reference proteome</keyword>
<name>A0AAE0UZ54_9TELE</name>
<dbReference type="GO" id="GO:0003676">
    <property type="term" value="F:nucleic acid binding"/>
    <property type="evidence" value="ECO:0007669"/>
    <property type="project" value="InterPro"/>
</dbReference>
<protein>
    <recommendedName>
        <fullName evidence="3">Integrase catalytic domain-containing protein</fullName>
    </recommendedName>
</protein>
<comment type="caution">
    <text evidence="1">The sequence shown here is derived from an EMBL/GenBank/DDBJ whole genome shotgun (WGS) entry which is preliminary data.</text>
</comment>
<sequence>MVLTCSATLAFLAPGPFFNSGFGGLRLVRMPRTSWLLVPPALSIIPQPLQLATSFLSLFPSALGRTSLCTSSLTFFHLSVTPPFSRGWTDFQRWPNSSPCPNYRQPRRLPNSWSSMFFAFMAFRATLSRNGDHSLPPIFGRNFCQLLGITISFSSGFHPQSTGQTEQLNQELEGFLGI</sequence>
<dbReference type="AlphaFoldDB" id="A0AAE0UZ54"/>
<evidence type="ECO:0000313" key="2">
    <source>
        <dbReference type="Proteomes" id="UP001274896"/>
    </source>
</evidence>
<dbReference type="Gene3D" id="3.30.420.10">
    <property type="entry name" value="Ribonuclease H-like superfamily/Ribonuclease H"/>
    <property type="match status" value="1"/>
</dbReference>
<dbReference type="SUPFAM" id="SSF53098">
    <property type="entry name" value="Ribonuclease H-like"/>
    <property type="match status" value="1"/>
</dbReference>
<evidence type="ECO:0000313" key="1">
    <source>
        <dbReference type="EMBL" id="KAK3530939.1"/>
    </source>
</evidence>
<evidence type="ECO:0008006" key="3">
    <source>
        <dbReference type="Google" id="ProtNLM"/>
    </source>
</evidence>
<proteinExistence type="predicted"/>
<gene>
    <name evidence="1" type="ORF">QTP70_006512</name>
</gene>
<reference evidence="1" key="1">
    <citation type="submission" date="2023-06" db="EMBL/GenBank/DDBJ databases">
        <title>Male Hemibagrus guttatus genome.</title>
        <authorList>
            <person name="Bian C."/>
        </authorList>
    </citation>
    <scope>NUCLEOTIDE SEQUENCE</scope>
    <source>
        <strain evidence="1">Male_cb2023</strain>
        <tissue evidence="1">Muscle</tissue>
    </source>
</reference>
<organism evidence="1 2">
    <name type="scientific">Hemibagrus guttatus</name>
    <dbReference type="NCBI Taxonomy" id="175788"/>
    <lineage>
        <taxon>Eukaryota</taxon>
        <taxon>Metazoa</taxon>
        <taxon>Chordata</taxon>
        <taxon>Craniata</taxon>
        <taxon>Vertebrata</taxon>
        <taxon>Euteleostomi</taxon>
        <taxon>Actinopterygii</taxon>
        <taxon>Neopterygii</taxon>
        <taxon>Teleostei</taxon>
        <taxon>Ostariophysi</taxon>
        <taxon>Siluriformes</taxon>
        <taxon>Bagridae</taxon>
        <taxon>Hemibagrus</taxon>
    </lineage>
</organism>
<dbReference type="Proteomes" id="UP001274896">
    <property type="component" value="Unassembled WGS sequence"/>
</dbReference>
<dbReference type="EMBL" id="JAUCMX010000011">
    <property type="protein sequence ID" value="KAK3530939.1"/>
    <property type="molecule type" value="Genomic_DNA"/>
</dbReference>
<dbReference type="InterPro" id="IPR036397">
    <property type="entry name" value="RNaseH_sf"/>
</dbReference>
<accession>A0AAE0UZ54</accession>
<dbReference type="InterPro" id="IPR012337">
    <property type="entry name" value="RNaseH-like_sf"/>
</dbReference>